<evidence type="ECO:0000313" key="3">
    <source>
        <dbReference type="EMBL" id="MBS4077689.1"/>
    </source>
</evidence>
<dbReference type="Pfam" id="PF01935">
    <property type="entry name" value="DUF87"/>
    <property type="match status" value="1"/>
</dbReference>
<dbReference type="Proteomes" id="UP000676035">
    <property type="component" value="Unassembled WGS sequence"/>
</dbReference>
<dbReference type="InterPro" id="IPR008571">
    <property type="entry name" value="HerA-like"/>
</dbReference>
<sequence>MSLRVGEVIAVHGTKIILRIDEQSSKETLFHAGEKYKGVSIREYLSIQRGFRDIICMVEGEYLDETRMDTQDGKPTYVRKVEAKPIGFFDRTGFTQGIKYLPMIQDPAFLLSEERIRSIFDRKVQNEFKIGSMLKEEIVIGLPWKRLFNSHIGIFGNTGSGKSNTLAKLYTVLFDQKLQLIAGKSRFIILDFNGEYGGEQLAPAAHKMVYQLSTLTNPDVDDVSSRFPLALSEFWDLETLSLLFQATLNTQRPFLNRVIVGKQKYGAIPASLAAYAKSKFRQSFCAGEVKPATLDLMRTVARRMNNQAVQNLLGDVTWYRNGRFNYRGAFIDPNGDAYRAHIEQTVDTLNIQGLDEFDQLVLRVNLQLMSDLNAGYVQFEHIQPLLKRVESSLASLRRVLVITDVPQIEKLLTVISLRRCNNEVKKVLPLLFAKHYYNVHKSTVATPPDRTVHIIVDEAHNILSEQSKRESESWKDYRLEQFEEIIKEGRKFGMFVTIASQRPADISPTIVSQLHNFFIHRLVNDRDLFLIDNTISTLDSMSRSLIPGLSQGCCVVTGTAFDLPMVIQVDRLPSNKQPASEDVDLEKLWSEPAPEGPAALD</sequence>
<dbReference type="InterPro" id="IPR027417">
    <property type="entry name" value="P-loop_NTPase"/>
</dbReference>
<evidence type="ECO:0000256" key="1">
    <source>
        <dbReference type="SAM" id="MobiDB-lite"/>
    </source>
</evidence>
<protein>
    <submittedName>
        <fullName evidence="3">ATP-binding protein</fullName>
    </submittedName>
</protein>
<feature type="region of interest" description="Disordered" evidence="1">
    <location>
        <begin position="576"/>
        <end position="601"/>
    </location>
</feature>
<dbReference type="InterPro" id="IPR002789">
    <property type="entry name" value="HerA_central"/>
</dbReference>
<keyword evidence="3" id="KW-0547">Nucleotide-binding</keyword>
<evidence type="ECO:0000313" key="4">
    <source>
        <dbReference type="Proteomes" id="UP000676035"/>
    </source>
</evidence>
<dbReference type="EMBL" id="JAGYHF010000002">
    <property type="protein sequence ID" value="MBS4077689.1"/>
    <property type="molecule type" value="Genomic_DNA"/>
</dbReference>
<organism evidence="3 4">
    <name type="scientific">Pseudomonas rustica</name>
    <dbReference type="NCBI Taxonomy" id="2827099"/>
    <lineage>
        <taxon>Bacteria</taxon>
        <taxon>Pseudomonadati</taxon>
        <taxon>Pseudomonadota</taxon>
        <taxon>Gammaproteobacteria</taxon>
        <taxon>Pseudomonadales</taxon>
        <taxon>Pseudomonadaceae</taxon>
        <taxon>Pseudomonas</taxon>
    </lineage>
</organism>
<dbReference type="PANTHER" id="PTHR42957:SF1">
    <property type="entry name" value="HELICASE MJ1565-RELATED"/>
    <property type="match status" value="1"/>
</dbReference>
<evidence type="ECO:0000259" key="2">
    <source>
        <dbReference type="Pfam" id="PF01935"/>
    </source>
</evidence>
<proteinExistence type="predicted"/>
<keyword evidence="4" id="KW-1185">Reference proteome</keyword>
<dbReference type="SUPFAM" id="SSF52540">
    <property type="entry name" value="P-loop containing nucleoside triphosphate hydrolases"/>
    <property type="match status" value="1"/>
</dbReference>
<dbReference type="CDD" id="cd01127">
    <property type="entry name" value="TrwB_TraG_TraD_VirD4"/>
    <property type="match status" value="1"/>
</dbReference>
<comment type="caution">
    <text evidence="3">The sequence shown here is derived from an EMBL/GenBank/DDBJ whole genome shotgun (WGS) entry which is preliminary data.</text>
</comment>
<name>A0ABS5MUF7_9PSED</name>
<dbReference type="Gene3D" id="3.40.50.300">
    <property type="entry name" value="P-loop containing nucleotide triphosphate hydrolases"/>
    <property type="match status" value="2"/>
</dbReference>
<dbReference type="RefSeq" id="WP_125970709.1">
    <property type="nucleotide sequence ID" value="NZ_JAGYHF010000002.1"/>
</dbReference>
<reference evidence="3 4" key="1">
    <citation type="submission" date="2021-04" db="EMBL/GenBank/DDBJ databases">
        <title>Pseudomonas rustica sp. nov. isolated from raw milk.</title>
        <authorList>
            <person name="Fiedler G."/>
            <person name="Gieschler S."/>
            <person name="Kabisch J."/>
            <person name="Grimmler C."/>
            <person name="Brinks E."/>
            <person name="Wagner N."/>
            <person name="Hetzer B."/>
            <person name="Franz C.M.A.P."/>
            <person name="Boehnlein C."/>
        </authorList>
    </citation>
    <scope>NUCLEOTIDE SEQUENCE [LARGE SCALE GENOMIC DNA]</scope>
    <source>
        <strain evidence="3 4">MBT-4</strain>
    </source>
</reference>
<gene>
    <name evidence="3" type="ORF">KFS80_05230</name>
</gene>
<feature type="domain" description="Helicase HerA central" evidence="2">
    <location>
        <begin position="128"/>
        <end position="326"/>
    </location>
</feature>
<dbReference type="PANTHER" id="PTHR42957">
    <property type="entry name" value="HELICASE MJ1565-RELATED"/>
    <property type="match status" value="1"/>
</dbReference>
<keyword evidence="3" id="KW-0067">ATP-binding</keyword>
<accession>A0ABS5MUF7</accession>
<dbReference type="GO" id="GO:0005524">
    <property type="term" value="F:ATP binding"/>
    <property type="evidence" value="ECO:0007669"/>
    <property type="project" value="UniProtKB-KW"/>
</dbReference>